<evidence type="ECO:0000313" key="5">
    <source>
        <dbReference type="WBParaSite" id="NBR_0000029301-mRNA-1"/>
    </source>
</evidence>
<accession>A0A0N4XCU1</accession>
<evidence type="ECO:0000313" key="3">
    <source>
        <dbReference type="EMBL" id="VDL62750.1"/>
    </source>
</evidence>
<keyword evidence="2" id="KW-0732">Signal</keyword>
<feature type="compositionally biased region" description="Basic and acidic residues" evidence="1">
    <location>
        <begin position="71"/>
        <end position="82"/>
    </location>
</feature>
<protein>
    <submittedName>
        <fullName evidence="3 5">Uncharacterized protein</fullName>
    </submittedName>
</protein>
<evidence type="ECO:0000313" key="4">
    <source>
        <dbReference type="Proteomes" id="UP000271162"/>
    </source>
</evidence>
<feature type="signal peptide" evidence="2">
    <location>
        <begin position="1"/>
        <end position="24"/>
    </location>
</feature>
<feature type="chain" id="PRO_5043124586" evidence="2">
    <location>
        <begin position="25"/>
        <end position="308"/>
    </location>
</feature>
<dbReference type="AlphaFoldDB" id="A0A0N4XCU1"/>
<dbReference type="WBParaSite" id="NBR_0000029301-mRNA-1">
    <property type="protein sequence ID" value="NBR_0000029301-mRNA-1"/>
    <property type="gene ID" value="NBR_0000029301"/>
</dbReference>
<organism evidence="5">
    <name type="scientific">Nippostrongylus brasiliensis</name>
    <name type="common">Rat hookworm</name>
    <dbReference type="NCBI Taxonomy" id="27835"/>
    <lineage>
        <taxon>Eukaryota</taxon>
        <taxon>Metazoa</taxon>
        <taxon>Ecdysozoa</taxon>
        <taxon>Nematoda</taxon>
        <taxon>Chromadorea</taxon>
        <taxon>Rhabditida</taxon>
        <taxon>Rhabditina</taxon>
        <taxon>Rhabditomorpha</taxon>
        <taxon>Strongyloidea</taxon>
        <taxon>Heligmosomidae</taxon>
        <taxon>Nippostrongylus</taxon>
    </lineage>
</organism>
<dbReference type="Proteomes" id="UP000271162">
    <property type="component" value="Unassembled WGS sequence"/>
</dbReference>
<sequence>MLLDMLLCFHYCGITVMIAAICLGGPVNRGNVYSDTDTYSSSYSSSKSENSISSGRREAGGHRRKKSPRQPKMDRHKFDRGVRVRKKKRPRNETPQQSSESDTDDTINQCKSNWGREMPYVKGTGKQLKLKKRPTAVEYLPNSPDMNSVAPMDTQRLGAEVDIVESSSRKPILKKSAEVESPDSSHSCYVNPVLNVKHSVEAISPHDSAKKKSKRRGDRIGSDEKVGKFRKGEIARRPTIAEMELGIGFEPRVKQKTMGSAEEVRFQRGEIRKHSSRKYSKFQLCLQRKLCRVYPTGLEPHMLGIGMC</sequence>
<reference evidence="3 4" key="2">
    <citation type="submission" date="2018-11" db="EMBL/GenBank/DDBJ databases">
        <authorList>
            <consortium name="Pathogen Informatics"/>
        </authorList>
    </citation>
    <scope>NUCLEOTIDE SEQUENCE [LARGE SCALE GENOMIC DNA]</scope>
</reference>
<feature type="compositionally biased region" description="Low complexity" evidence="1">
    <location>
        <begin position="40"/>
        <end position="54"/>
    </location>
</feature>
<gene>
    <name evidence="3" type="ORF">NBR_LOCUS294</name>
</gene>
<feature type="region of interest" description="Disordered" evidence="1">
    <location>
        <begin position="202"/>
        <end position="224"/>
    </location>
</feature>
<dbReference type="EMBL" id="UYSL01000104">
    <property type="protein sequence ID" value="VDL62750.1"/>
    <property type="molecule type" value="Genomic_DNA"/>
</dbReference>
<evidence type="ECO:0000256" key="2">
    <source>
        <dbReference type="SAM" id="SignalP"/>
    </source>
</evidence>
<keyword evidence="4" id="KW-1185">Reference proteome</keyword>
<proteinExistence type="predicted"/>
<feature type="region of interest" description="Disordered" evidence="1">
    <location>
        <begin position="37"/>
        <end position="129"/>
    </location>
</feature>
<reference evidence="5" key="1">
    <citation type="submission" date="2017-02" db="UniProtKB">
        <authorList>
            <consortium name="WormBaseParasite"/>
        </authorList>
    </citation>
    <scope>IDENTIFICATION</scope>
</reference>
<feature type="compositionally biased region" description="Polar residues" evidence="1">
    <location>
        <begin position="93"/>
        <end position="112"/>
    </location>
</feature>
<evidence type="ECO:0000256" key="1">
    <source>
        <dbReference type="SAM" id="MobiDB-lite"/>
    </source>
</evidence>
<name>A0A0N4XCU1_NIPBR</name>